<protein>
    <recommendedName>
        <fullName evidence="3">Transcriptional regulator</fullName>
    </recommendedName>
</protein>
<proteinExistence type="predicted"/>
<dbReference type="AlphaFoldDB" id="A0A1F4U6G3"/>
<evidence type="ECO:0008006" key="3">
    <source>
        <dbReference type="Google" id="ProtNLM"/>
    </source>
</evidence>
<dbReference type="GO" id="GO:0003677">
    <property type="term" value="F:DNA binding"/>
    <property type="evidence" value="ECO:0007669"/>
    <property type="project" value="InterPro"/>
</dbReference>
<dbReference type="Gene3D" id="1.20.58.1000">
    <property type="entry name" value="Metal-sensitive repressor, helix protomer"/>
    <property type="match status" value="1"/>
</dbReference>
<gene>
    <name evidence="1" type="ORF">A2438_06015</name>
</gene>
<dbReference type="GO" id="GO:0045892">
    <property type="term" value="P:negative regulation of DNA-templated transcription"/>
    <property type="evidence" value="ECO:0007669"/>
    <property type="project" value="UniProtKB-ARBA"/>
</dbReference>
<dbReference type="InterPro" id="IPR003735">
    <property type="entry name" value="Metal_Tscrpt_repr"/>
</dbReference>
<comment type="caution">
    <text evidence="1">The sequence shown here is derived from an EMBL/GenBank/DDBJ whole genome shotgun (WGS) entry which is preliminary data.</text>
</comment>
<dbReference type="PANTHER" id="PTHR33677:SF3">
    <property type="entry name" value="COPPER-SENSING TRANSCRIPTIONAL REPRESSOR RICR"/>
    <property type="match status" value="1"/>
</dbReference>
<dbReference type="EMBL" id="MEUJ01000003">
    <property type="protein sequence ID" value="OGC40555.1"/>
    <property type="molecule type" value="Genomic_DNA"/>
</dbReference>
<reference evidence="1 2" key="1">
    <citation type="journal article" date="2016" name="Nat. Commun.">
        <title>Thousands of microbial genomes shed light on interconnected biogeochemical processes in an aquifer system.</title>
        <authorList>
            <person name="Anantharaman K."/>
            <person name="Brown C.T."/>
            <person name="Hug L.A."/>
            <person name="Sharon I."/>
            <person name="Castelle C.J."/>
            <person name="Probst A.J."/>
            <person name="Thomas B.C."/>
            <person name="Singh A."/>
            <person name="Wilkins M.J."/>
            <person name="Karaoz U."/>
            <person name="Brodie E.L."/>
            <person name="Williams K.H."/>
            <person name="Hubbard S.S."/>
            <person name="Banfield J.F."/>
        </authorList>
    </citation>
    <scope>NUCLEOTIDE SEQUENCE [LARGE SCALE GENOMIC DNA]</scope>
</reference>
<dbReference type="CDD" id="cd10148">
    <property type="entry name" value="CsoR-like_DUF156"/>
    <property type="match status" value="1"/>
</dbReference>
<sequence length="93" mass="10661">MIPYRGMLADKEKKEVFRRLNRISGQVDGIKRMVEEPRYCVDILTQIVAVRAALSSVGSFILEDHMKTCVKAAMKKGEGDRQIKELVDVFQKF</sequence>
<dbReference type="Pfam" id="PF02583">
    <property type="entry name" value="Trns_repr_metal"/>
    <property type="match status" value="1"/>
</dbReference>
<dbReference type="GO" id="GO:0046872">
    <property type="term" value="F:metal ion binding"/>
    <property type="evidence" value="ECO:0007669"/>
    <property type="project" value="InterPro"/>
</dbReference>
<name>A0A1F4U6G3_UNCSA</name>
<accession>A0A1F4U6G3</accession>
<dbReference type="PANTHER" id="PTHR33677">
    <property type="entry name" value="TRANSCRIPTIONAL REPRESSOR FRMR-RELATED"/>
    <property type="match status" value="1"/>
</dbReference>
<dbReference type="Proteomes" id="UP000179242">
    <property type="component" value="Unassembled WGS sequence"/>
</dbReference>
<dbReference type="InterPro" id="IPR038390">
    <property type="entry name" value="Metal_Tscrpt_repr_sf"/>
</dbReference>
<organism evidence="1 2">
    <name type="scientific">candidate division WOR-1 bacterium RIFOXYC2_FULL_46_14</name>
    <dbReference type="NCBI Taxonomy" id="1802587"/>
    <lineage>
        <taxon>Bacteria</taxon>
        <taxon>Bacillati</taxon>
        <taxon>Saganbacteria</taxon>
    </lineage>
</organism>
<evidence type="ECO:0000313" key="2">
    <source>
        <dbReference type="Proteomes" id="UP000179242"/>
    </source>
</evidence>
<evidence type="ECO:0000313" key="1">
    <source>
        <dbReference type="EMBL" id="OGC40555.1"/>
    </source>
</evidence>